<comment type="caution">
    <text evidence="2">The sequence shown here is derived from an EMBL/GenBank/DDBJ whole genome shotgun (WGS) entry which is preliminary data.</text>
</comment>
<dbReference type="Gene3D" id="1.10.10.10">
    <property type="entry name" value="Winged helix-like DNA-binding domain superfamily/Winged helix DNA-binding domain"/>
    <property type="match status" value="1"/>
</dbReference>
<dbReference type="InterPro" id="IPR002831">
    <property type="entry name" value="Tscrpt_reg_TrmB_N"/>
</dbReference>
<dbReference type="AlphaFoldDB" id="A0ABD6CTM0"/>
<name>A0ABD6CTM0_9EURY</name>
<dbReference type="CDD" id="cd00090">
    <property type="entry name" value="HTH_ARSR"/>
    <property type="match status" value="1"/>
</dbReference>
<gene>
    <name evidence="2" type="ORF">ACFSBJ_00355</name>
</gene>
<dbReference type="InterPro" id="IPR036390">
    <property type="entry name" value="WH_DNA-bd_sf"/>
</dbReference>
<protein>
    <submittedName>
        <fullName evidence="2">Helix-turn-helix domain-containing protein</fullName>
    </submittedName>
</protein>
<accession>A0ABD6CTM0</accession>
<dbReference type="Proteomes" id="UP001597075">
    <property type="component" value="Unassembled WGS sequence"/>
</dbReference>
<evidence type="ECO:0000313" key="2">
    <source>
        <dbReference type="EMBL" id="MFD1632201.1"/>
    </source>
</evidence>
<feature type="domain" description="Transcription regulator TrmB N-terminal" evidence="1">
    <location>
        <begin position="19"/>
        <end position="93"/>
    </location>
</feature>
<dbReference type="SUPFAM" id="SSF46785">
    <property type="entry name" value="Winged helix' DNA-binding domain"/>
    <property type="match status" value="1"/>
</dbReference>
<dbReference type="EMBL" id="JBHUDL010000003">
    <property type="protein sequence ID" value="MFD1632201.1"/>
    <property type="molecule type" value="Genomic_DNA"/>
</dbReference>
<organism evidence="2 3">
    <name type="scientific">Haloplanus ruber</name>
    <dbReference type="NCBI Taxonomy" id="869892"/>
    <lineage>
        <taxon>Archaea</taxon>
        <taxon>Methanobacteriati</taxon>
        <taxon>Methanobacteriota</taxon>
        <taxon>Stenosarchaea group</taxon>
        <taxon>Halobacteria</taxon>
        <taxon>Halobacteriales</taxon>
        <taxon>Haloferacaceae</taxon>
        <taxon>Haloplanus</taxon>
    </lineage>
</organism>
<dbReference type="InterPro" id="IPR011991">
    <property type="entry name" value="ArsR-like_HTH"/>
</dbReference>
<sequence>MPDSMAEQLRQDMECEGLLECFHGLKQLDREVFRTLVTGTDPLTVDEIADAVDRERSTAYRAVQRLLQAGFIQKEQINYDQGGYYHVYKPTDPAEIADDMQRLLNDWYAKMGQLITEFEEKYERRDTTPPSVDS</sequence>
<dbReference type="InterPro" id="IPR036388">
    <property type="entry name" value="WH-like_DNA-bd_sf"/>
</dbReference>
<proteinExistence type="predicted"/>
<evidence type="ECO:0000259" key="1">
    <source>
        <dbReference type="Pfam" id="PF01978"/>
    </source>
</evidence>
<evidence type="ECO:0000313" key="3">
    <source>
        <dbReference type="Proteomes" id="UP001597075"/>
    </source>
</evidence>
<reference evidence="2 3" key="1">
    <citation type="journal article" date="2019" name="Int. J. Syst. Evol. Microbiol.">
        <title>The Global Catalogue of Microorganisms (GCM) 10K type strain sequencing project: providing services to taxonomists for standard genome sequencing and annotation.</title>
        <authorList>
            <consortium name="The Broad Institute Genomics Platform"/>
            <consortium name="The Broad Institute Genome Sequencing Center for Infectious Disease"/>
            <person name="Wu L."/>
            <person name="Ma J."/>
        </authorList>
    </citation>
    <scope>NUCLEOTIDE SEQUENCE [LARGE SCALE GENOMIC DNA]</scope>
    <source>
        <strain evidence="2 3">CGMCC 1.10594</strain>
    </source>
</reference>
<keyword evidence="3" id="KW-1185">Reference proteome</keyword>
<dbReference type="RefSeq" id="WP_256406999.1">
    <property type="nucleotide sequence ID" value="NZ_CP187151.1"/>
</dbReference>
<dbReference type="Pfam" id="PF01978">
    <property type="entry name" value="TrmB"/>
    <property type="match status" value="1"/>
</dbReference>